<evidence type="ECO:0000313" key="4">
    <source>
        <dbReference type="EMBL" id="PJF49010.1"/>
    </source>
</evidence>
<keyword evidence="1" id="KW-0808">Transferase</keyword>
<dbReference type="AlphaFoldDB" id="A0A2M8QGS7"/>
<organism evidence="4 5">
    <name type="scientific">Candidatus Thermofonsia Clade 3 bacterium</name>
    <dbReference type="NCBI Taxonomy" id="2364212"/>
    <lineage>
        <taxon>Bacteria</taxon>
        <taxon>Bacillati</taxon>
        <taxon>Chloroflexota</taxon>
        <taxon>Candidatus Thermofontia</taxon>
        <taxon>Candidatus Thermofonsia Clade 3</taxon>
    </lineage>
</organism>
<sequence>MPVSRRIALLHYTAPPVVGGVESVIAHQARCLGALGHAVRIIAARGAQTDPQVCFVPFPLADSRHPQVLHVKAQLDCGQVTEAFERLRLTIKEALARVLADLDVVIAHNVGSLHKNLALTAALHDLFASDDALARPRLILWHHDLAWATPRYRAELHDGYPWNLLRTAWRNVRHVAISELRRKELASLTGIAAATVSVIPNGLDLARFHKLEARTRVLAERIRLTQADLILLLPVRVTPRKNIELALEVLAELRRSFRRPILIITGPLGPHNAKNADYFALLKQRRAALALEDNAYFLAEMYDHFLPDELITDLYRLADALFLPSREEGFGLPMLEAAISRLPIFCSDLAPLRDLGGDYAYYFSPDAAPGLLADAITERLRNDAAFQHASRTRRQFTWAHVCAEHIAPLIEAVCADE</sequence>
<reference evidence="4 5" key="1">
    <citation type="submission" date="2017-11" db="EMBL/GenBank/DDBJ databases">
        <title>Evolution of Phototrophy in the Chloroflexi Phylum Driven by Horizontal Gene Transfer.</title>
        <authorList>
            <person name="Ward L.M."/>
            <person name="Hemp J."/>
            <person name="Shih P.M."/>
            <person name="Mcglynn S.E."/>
            <person name="Fischer W."/>
        </authorList>
    </citation>
    <scope>NUCLEOTIDE SEQUENCE [LARGE SCALE GENOMIC DNA]</scope>
    <source>
        <strain evidence="4">JP3_7</strain>
    </source>
</reference>
<evidence type="ECO:0000259" key="2">
    <source>
        <dbReference type="Pfam" id="PF00534"/>
    </source>
</evidence>
<comment type="caution">
    <text evidence="4">The sequence shown here is derived from an EMBL/GenBank/DDBJ whole genome shotgun (WGS) entry which is preliminary data.</text>
</comment>
<dbReference type="Pfam" id="PF00534">
    <property type="entry name" value="Glycos_transf_1"/>
    <property type="match status" value="1"/>
</dbReference>
<dbReference type="GO" id="GO:0016757">
    <property type="term" value="F:glycosyltransferase activity"/>
    <property type="evidence" value="ECO:0007669"/>
    <property type="project" value="InterPro"/>
</dbReference>
<evidence type="ECO:0008006" key="6">
    <source>
        <dbReference type="Google" id="ProtNLM"/>
    </source>
</evidence>
<dbReference type="PANTHER" id="PTHR46401:SF2">
    <property type="entry name" value="GLYCOSYLTRANSFERASE WBBK-RELATED"/>
    <property type="match status" value="1"/>
</dbReference>
<dbReference type="InterPro" id="IPR001296">
    <property type="entry name" value="Glyco_trans_1"/>
</dbReference>
<evidence type="ECO:0000256" key="1">
    <source>
        <dbReference type="ARBA" id="ARBA00022679"/>
    </source>
</evidence>
<dbReference type="EMBL" id="PGTN01000002">
    <property type="protein sequence ID" value="PJF49010.1"/>
    <property type="molecule type" value="Genomic_DNA"/>
</dbReference>
<feature type="domain" description="Glycosyl transferase family 1" evidence="2">
    <location>
        <begin position="228"/>
        <end position="383"/>
    </location>
</feature>
<evidence type="ECO:0000259" key="3">
    <source>
        <dbReference type="Pfam" id="PF13439"/>
    </source>
</evidence>
<dbReference type="PANTHER" id="PTHR46401">
    <property type="entry name" value="GLYCOSYLTRANSFERASE WBBK-RELATED"/>
    <property type="match status" value="1"/>
</dbReference>
<dbReference type="GO" id="GO:0009103">
    <property type="term" value="P:lipopolysaccharide biosynthetic process"/>
    <property type="evidence" value="ECO:0007669"/>
    <property type="project" value="TreeGrafter"/>
</dbReference>
<dbReference type="SUPFAM" id="SSF53756">
    <property type="entry name" value="UDP-Glycosyltransferase/glycogen phosphorylase"/>
    <property type="match status" value="1"/>
</dbReference>
<dbReference type="Pfam" id="PF13439">
    <property type="entry name" value="Glyco_transf_4"/>
    <property type="match status" value="1"/>
</dbReference>
<proteinExistence type="predicted"/>
<accession>A0A2M8QGS7</accession>
<dbReference type="Gene3D" id="3.40.50.2000">
    <property type="entry name" value="Glycogen Phosphorylase B"/>
    <property type="match status" value="2"/>
</dbReference>
<gene>
    <name evidence="4" type="ORF">CUN48_00675</name>
</gene>
<protein>
    <recommendedName>
        <fullName evidence="6">Glycosyl transferase family 1</fullName>
    </recommendedName>
</protein>
<name>A0A2M8QGS7_9CHLR</name>
<feature type="domain" description="Glycosyltransferase subfamily 4-like N-terminal" evidence="3">
    <location>
        <begin position="18"/>
        <end position="207"/>
    </location>
</feature>
<dbReference type="Proteomes" id="UP000230790">
    <property type="component" value="Unassembled WGS sequence"/>
</dbReference>
<evidence type="ECO:0000313" key="5">
    <source>
        <dbReference type="Proteomes" id="UP000230790"/>
    </source>
</evidence>
<dbReference type="InterPro" id="IPR028098">
    <property type="entry name" value="Glyco_trans_4-like_N"/>
</dbReference>